<evidence type="ECO:0000256" key="3">
    <source>
        <dbReference type="ARBA" id="ARBA00022679"/>
    </source>
</evidence>
<comment type="similarity">
    <text evidence="1 5">Belongs to the Fmt family.</text>
</comment>
<accession>A0A6I6DEQ1</accession>
<sequence length="310" mass="34325">MKIVFMGTSNFAVPSLEKLIKSDHDIVAIVTQPDRPRGRGKKLEPTPVKSTALLYNLPVLQPERIKQVEAIESVKNYQPDLIVVVAYGQIIPIDLLEYPKLGCINVHASLLPKYRGAAPIQRAIMAGEKTTGITTMFMDEGLDTGDIIMQLPVTIEPTMDYGELEQVMAKQGAKLLIDTIANLASGSLPRRKQDESKSTYAKMLTKEEEKIQWSNNALDIINKIRALSPTPGAYTSYKGTKIKVFKALEKNKNKNGVIGEVLEITENGFIVQCQDGTIEVIEVQKEGKKRISSKEFLRGFKLHSGDVLGD</sequence>
<dbReference type="Pfam" id="PF00551">
    <property type="entry name" value="Formyl_trans_N"/>
    <property type="match status" value="1"/>
</dbReference>
<name>A0A6I6DEQ1_9FIRM</name>
<dbReference type="EC" id="2.1.2.9" evidence="2 5"/>
<dbReference type="CDD" id="cd08646">
    <property type="entry name" value="FMT_core_Met-tRNA-FMT_N"/>
    <property type="match status" value="1"/>
</dbReference>
<keyword evidence="9" id="KW-1185">Reference proteome</keyword>
<dbReference type="InterPro" id="IPR001555">
    <property type="entry name" value="GART_AS"/>
</dbReference>
<reference evidence="9" key="1">
    <citation type="journal article" date="2019" name="Microbiology">
        <title>Complete Genome Sequence of an Uncultured Bacterium of the Candidate Phylum Bipolaricaulota.</title>
        <authorList>
            <person name="Kadnikov V.V."/>
            <person name="Mardanov A.V."/>
            <person name="Beletsky A.V."/>
            <person name="Frank Y.A."/>
            <person name="Karnachuk O.V."/>
            <person name="Ravin N.V."/>
        </authorList>
    </citation>
    <scope>NUCLEOTIDE SEQUENCE [LARGE SCALE GENOMIC DNA]</scope>
</reference>
<feature type="domain" description="Formyl transferase C-terminal" evidence="7">
    <location>
        <begin position="204"/>
        <end position="300"/>
    </location>
</feature>
<protein>
    <recommendedName>
        <fullName evidence="2 5">Methionyl-tRNA formyltransferase</fullName>
        <ecNumber evidence="2 5">2.1.2.9</ecNumber>
    </recommendedName>
</protein>
<dbReference type="CDD" id="cd08704">
    <property type="entry name" value="Met_tRNA_FMT_C"/>
    <property type="match status" value="1"/>
</dbReference>
<dbReference type="KEGG" id="salq:SYNTR_1024"/>
<dbReference type="Proteomes" id="UP000426444">
    <property type="component" value="Chromosome"/>
</dbReference>
<dbReference type="GO" id="GO:0004479">
    <property type="term" value="F:methionyl-tRNA formyltransferase activity"/>
    <property type="evidence" value="ECO:0007669"/>
    <property type="project" value="UniProtKB-UniRule"/>
</dbReference>
<evidence type="ECO:0000256" key="1">
    <source>
        <dbReference type="ARBA" id="ARBA00010699"/>
    </source>
</evidence>
<dbReference type="OrthoDB" id="9802815at2"/>
<evidence type="ECO:0000256" key="4">
    <source>
        <dbReference type="ARBA" id="ARBA00022917"/>
    </source>
</evidence>
<comment type="function">
    <text evidence="5">Attaches a formyl group to the free amino group of methionyl-tRNA(fMet). The formyl group appears to play a dual role in the initiator identity of N-formylmethionyl-tRNA by promoting its recognition by IF2 and preventing the misappropriation of this tRNA by the elongation apparatus.</text>
</comment>
<evidence type="ECO:0000259" key="6">
    <source>
        <dbReference type="Pfam" id="PF00551"/>
    </source>
</evidence>
<organism evidence="8 9">
    <name type="scientific">Candidatus Syntrophocurvum alkaliphilum</name>
    <dbReference type="NCBI Taxonomy" id="2293317"/>
    <lineage>
        <taxon>Bacteria</taxon>
        <taxon>Bacillati</taxon>
        <taxon>Bacillota</taxon>
        <taxon>Clostridia</taxon>
        <taxon>Eubacteriales</taxon>
        <taxon>Syntrophomonadaceae</taxon>
        <taxon>Candidatus Syntrophocurvum</taxon>
    </lineage>
</organism>
<dbReference type="FunFam" id="3.40.50.12230:FF:000001">
    <property type="entry name" value="Methionyl-tRNA formyltransferase"/>
    <property type="match status" value="1"/>
</dbReference>
<dbReference type="NCBIfam" id="TIGR00460">
    <property type="entry name" value="fmt"/>
    <property type="match status" value="1"/>
</dbReference>
<dbReference type="Gene3D" id="3.40.50.12230">
    <property type="match status" value="1"/>
</dbReference>
<dbReference type="EMBL" id="CP046457">
    <property type="protein sequence ID" value="QGT99617.1"/>
    <property type="molecule type" value="Genomic_DNA"/>
</dbReference>
<evidence type="ECO:0000259" key="7">
    <source>
        <dbReference type="Pfam" id="PF02911"/>
    </source>
</evidence>
<dbReference type="SUPFAM" id="SSF50486">
    <property type="entry name" value="FMT C-terminal domain-like"/>
    <property type="match status" value="1"/>
</dbReference>
<keyword evidence="4 5" id="KW-0648">Protein biosynthesis</keyword>
<gene>
    <name evidence="5" type="primary">fmt</name>
    <name evidence="8" type="ORF">SYNTR_1024</name>
</gene>
<dbReference type="InterPro" id="IPR011034">
    <property type="entry name" value="Formyl_transferase-like_C_sf"/>
</dbReference>
<dbReference type="InterPro" id="IPR041711">
    <property type="entry name" value="Met-tRNA-FMT_N"/>
</dbReference>
<dbReference type="InterPro" id="IPR005793">
    <property type="entry name" value="Formyl_trans_C"/>
</dbReference>
<evidence type="ECO:0000313" key="8">
    <source>
        <dbReference type="EMBL" id="QGT99617.1"/>
    </source>
</evidence>
<dbReference type="HAMAP" id="MF_00182">
    <property type="entry name" value="Formyl_trans"/>
    <property type="match status" value="1"/>
</dbReference>
<feature type="binding site" evidence="5">
    <location>
        <begin position="109"/>
        <end position="112"/>
    </location>
    <ligand>
        <name>(6S)-5,6,7,8-tetrahydrofolate</name>
        <dbReference type="ChEBI" id="CHEBI:57453"/>
    </ligand>
</feature>
<dbReference type="PROSITE" id="PS00373">
    <property type="entry name" value="GART"/>
    <property type="match status" value="1"/>
</dbReference>
<evidence type="ECO:0000256" key="5">
    <source>
        <dbReference type="HAMAP-Rule" id="MF_00182"/>
    </source>
</evidence>
<dbReference type="InterPro" id="IPR036477">
    <property type="entry name" value="Formyl_transf_N_sf"/>
</dbReference>
<dbReference type="AlphaFoldDB" id="A0A6I6DEQ1"/>
<proteinExistence type="inferred from homology"/>
<dbReference type="SUPFAM" id="SSF53328">
    <property type="entry name" value="Formyltransferase"/>
    <property type="match status" value="1"/>
</dbReference>
<evidence type="ECO:0000256" key="2">
    <source>
        <dbReference type="ARBA" id="ARBA00012261"/>
    </source>
</evidence>
<feature type="domain" description="Formyl transferase N-terminal" evidence="6">
    <location>
        <begin position="1"/>
        <end position="180"/>
    </location>
</feature>
<evidence type="ECO:0000313" key="9">
    <source>
        <dbReference type="Proteomes" id="UP000426444"/>
    </source>
</evidence>
<dbReference type="PANTHER" id="PTHR11138">
    <property type="entry name" value="METHIONYL-TRNA FORMYLTRANSFERASE"/>
    <property type="match status" value="1"/>
</dbReference>
<dbReference type="InterPro" id="IPR005794">
    <property type="entry name" value="Fmt"/>
</dbReference>
<comment type="catalytic activity">
    <reaction evidence="5">
        <text>L-methionyl-tRNA(fMet) + (6R)-10-formyltetrahydrofolate = N-formyl-L-methionyl-tRNA(fMet) + (6S)-5,6,7,8-tetrahydrofolate + H(+)</text>
        <dbReference type="Rhea" id="RHEA:24380"/>
        <dbReference type="Rhea" id="RHEA-COMP:9952"/>
        <dbReference type="Rhea" id="RHEA-COMP:9953"/>
        <dbReference type="ChEBI" id="CHEBI:15378"/>
        <dbReference type="ChEBI" id="CHEBI:57453"/>
        <dbReference type="ChEBI" id="CHEBI:78530"/>
        <dbReference type="ChEBI" id="CHEBI:78844"/>
        <dbReference type="ChEBI" id="CHEBI:195366"/>
        <dbReference type="EC" id="2.1.2.9"/>
    </reaction>
</comment>
<dbReference type="Pfam" id="PF02911">
    <property type="entry name" value="Formyl_trans_C"/>
    <property type="match status" value="1"/>
</dbReference>
<dbReference type="InterPro" id="IPR044135">
    <property type="entry name" value="Met-tRNA-FMT_C"/>
</dbReference>
<dbReference type="RefSeq" id="WP_156203496.1">
    <property type="nucleotide sequence ID" value="NZ_CP046457.1"/>
</dbReference>
<dbReference type="InterPro" id="IPR002376">
    <property type="entry name" value="Formyl_transf_N"/>
</dbReference>
<dbReference type="PANTHER" id="PTHR11138:SF5">
    <property type="entry name" value="METHIONYL-TRNA FORMYLTRANSFERASE, MITOCHONDRIAL"/>
    <property type="match status" value="1"/>
</dbReference>
<keyword evidence="3 5" id="KW-0808">Transferase</keyword>
<dbReference type="GO" id="GO:0005829">
    <property type="term" value="C:cytosol"/>
    <property type="evidence" value="ECO:0007669"/>
    <property type="project" value="TreeGrafter"/>
</dbReference>